<name>A8FHN8_BACP2</name>
<organism evidence="1 2">
    <name type="scientific">Bacillus pumilus (strain SAFR-032)</name>
    <dbReference type="NCBI Taxonomy" id="315750"/>
    <lineage>
        <taxon>Bacteria</taxon>
        <taxon>Bacillati</taxon>
        <taxon>Bacillota</taxon>
        <taxon>Bacilli</taxon>
        <taxon>Bacillales</taxon>
        <taxon>Bacillaceae</taxon>
        <taxon>Bacillus</taxon>
    </lineage>
</organism>
<evidence type="ECO:0000313" key="2">
    <source>
        <dbReference type="Proteomes" id="UP000001355"/>
    </source>
</evidence>
<reference evidence="1 2" key="1">
    <citation type="journal article" date="2007" name="PLoS ONE">
        <title>Paradoxical DNA repair and peroxide resistance gene conservation in Bacillus pumilus SAFR-032.</title>
        <authorList>
            <person name="Gioia J."/>
            <person name="Yerrapragada S."/>
            <person name="Qin X."/>
            <person name="Jiang H."/>
            <person name="Igboeli O.C."/>
            <person name="Muzny D."/>
            <person name="Dugan-Rocha S."/>
            <person name="Ding Y."/>
            <person name="Hawes A."/>
            <person name="Liu W."/>
            <person name="Perez L."/>
            <person name="Kovar C."/>
            <person name="Dinh H."/>
            <person name="Lee S."/>
            <person name="Nazareth L."/>
            <person name="Blyth P."/>
            <person name="Holder M."/>
            <person name="Buhay C."/>
            <person name="Tirumalai M.R."/>
            <person name="Liu Y."/>
            <person name="Dasgupta I."/>
            <person name="Bokhetache L."/>
            <person name="Fujita M."/>
            <person name="Karouia F."/>
            <person name="Eswara Moorthy P."/>
            <person name="Siefert J."/>
            <person name="Uzman A."/>
            <person name="Buzumbo P."/>
            <person name="Verma A."/>
            <person name="Zwiya H."/>
            <person name="McWilliams B.D."/>
            <person name="Olowu A."/>
            <person name="Clinkenbeard K.D."/>
            <person name="Newcombe D."/>
            <person name="Golebiewski L."/>
            <person name="Petrosino J.F."/>
            <person name="Nicholson W.L."/>
            <person name="Fox G.E."/>
            <person name="Venkateswaran K."/>
            <person name="Highlander S.K."/>
            <person name="Weinstock G.M."/>
        </authorList>
    </citation>
    <scope>NUCLEOTIDE SEQUENCE [LARGE SCALE GENOMIC DNA]</scope>
    <source>
        <strain evidence="1 2">SAFR-032</strain>
    </source>
</reference>
<evidence type="ECO:0000313" key="1">
    <source>
        <dbReference type="EMBL" id="ABV63755.1"/>
    </source>
</evidence>
<dbReference type="HOGENOM" id="CLU_2714019_0_0_9"/>
<dbReference type="EMBL" id="CP000813">
    <property type="protein sequence ID" value="ABV63755.1"/>
    <property type="molecule type" value="Genomic_DNA"/>
</dbReference>
<gene>
    <name evidence="1" type="ordered locus">BPUM_3101</name>
</gene>
<keyword evidence="2" id="KW-1185">Reference proteome</keyword>
<dbReference type="STRING" id="315750.BPUM_3101"/>
<protein>
    <submittedName>
        <fullName evidence="1">Uncharacterized protein</fullName>
    </submittedName>
</protein>
<sequence length="72" mass="8925">MIHFWSIKVKQNAIKKFDNHMLFFPKFIFLNHGKVLKKYGKTFCYEVILPMSSLYIVRKKEKEWIIFWRKVI</sequence>
<reference evidence="1 2" key="2">
    <citation type="journal article" date="2013" name="Extremophiles">
        <title>An ICEBs1-like element may be associated with the extreme radiation and desiccation resistance of Bacillus pumilus SAFR-032 spores.</title>
        <authorList>
            <person name="Tirumalai M.R."/>
            <person name="Fox G.E."/>
        </authorList>
    </citation>
    <scope>NUCLEOTIDE SEQUENCE [LARGE SCALE GENOMIC DNA]</scope>
    <source>
        <strain evidence="1 2">SAFR-032</strain>
    </source>
</reference>
<dbReference type="AlphaFoldDB" id="A8FHN8"/>
<reference evidence="1 2" key="3">
    <citation type="journal article" date="2013" name="PLoS ONE">
        <title>Candidate genes that may be responsible for the unusual resistances exhibited by Bacillus pumilus SAFR-032 spores.</title>
        <authorList>
            <person name="Tirumalai M.R."/>
            <person name="Rastogi R."/>
            <person name="Zamani N."/>
            <person name="O'Bryant Williams E."/>
            <person name="Allen S."/>
            <person name="Diouf F."/>
            <person name="Kwende S."/>
            <person name="Weinstock G.M."/>
            <person name="Venkateswaran K.J."/>
            <person name="Fox G.E."/>
        </authorList>
    </citation>
    <scope>NUCLEOTIDE SEQUENCE [LARGE SCALE GENOMIC DNA]</scope>
    <source>
        <strain evidence="1 2">SAFR-032</strain>
    </source>
</reference>
<dbReference type="KEGG" id="bpu:BPUM_3101"/>
<dbReference type="Proteomes" id="UP000001355">
    <property type="component" value="Chromosome"/>
</dbReference>
<accession>A8FHN8</accession>
<proteinExistence type="predicted"/>